<dbReference type="STRING" id="203124.Tery_3146"/>
<dbReference type="AlphaFoldDB" id="Q10ZP8"/>
<sequence>MSNSFGIDTPPGLNRFTPDTAQLQVLNGPGAHRIFPLNQMRIVIGRNDPPNIKVDINLTDCEIGSPPAISRRHAEIEWVGCNLQIVDLGSSNGTFVDGEKLSPVIPNQPSSPVSLKPGSQVKLGNLKFEVIINE</sequence>
<protein>
    <submittedName>
        <fullName evidence="2">FHA domain containing protein</fullName>
    </submittedName>
</protein>
<dbReference type="RefSeq" id="WP_011612623.1">
    <property type="nucleotide sequence ID" value="NC_008312.1"/>
</dbReference>
<dbReference type="Pfam" id="PF00498">
    <property type="entry name" value="FHA"/>
    <property type="match status" value="1"/>
</dbReference>
<dbReference type="InterPro" id="IPR008984">
    <property type="entry name" value="SMAD_FHA_dom_sf"/>
</dbReference>
<dbReference type="KEGG" id="ter:Tery_3146"/>
<dbReference type="OrthoDB" id="1766727at2"/>
<dbReference type="Gene3D" id="2.60.200.20">
    <property type="match status" value="1"/>
</dbReference>
<dbReference type="HOGENOM" id="CLU_1895280_0_0_3"/>
<gene>
    <name evidence="2" type="ordered locus">Tery_3146</name>
</gene>
<dbReference type="PANTHER" id="PTHR23308">
    <property type="entry name" value="NUCLEAR INHIBITOR OF PROTEIN PHOSPHATASE-1"/>
    <property type="match status" value="1"/>
</dbReference>
<organism evidence="2">
    <name type="scientific">Trichodesmium erythraeum (strain IMS101)</name>
    <dbReference type="NCBI Taxonomy" id="203124"/>
    <lineage>
        <taxon>Bacteria</taxon>
        <taxon>Bacillati</taxon>
        <taxon>Cyanobacteriota</taxon>
        <taxon>Cyanophyceae</taxon>
        <taxon>Oscillatoriophycideae</taxon>
        <taxon>Oscillatoriales</taxon>
        <taxon>Microcoleaceae</taxon>
        <taxon>Trichodesmium</taxon>
    </lineage>
</organism>
<accession>Q10ZP8</accession>
<dbReference type="SUPFAM" id="SSF49879">
    <property type="entry name" value="SMAD/FHA domain"/>
    <property type="match status" value="1"/>
</dbReference>
<dbReference type="EMBL" id="CP000393">
    <property type="protein sequence ID" value="ABG52276.1"/>
    <property type="molecule type" value="Genomic_DNA"/>
</dbReference>
<dbReference type="eggNOG" id="COG1716">
    <property type="taxonomic scope" value="Bacteria"/>
</dbReference>
<dbReference type="InterPro" id="IPR000253">
    <property type="entry name" value="FHA_dom"/>
</dbReference>
<evidence type="ECO:0000259" key="1">
    <source>
        <dbReference type="PROSITE" id="PS50006"/>
    </source>
</evidence>
<reference evidence="2" key="1">
    <citation type="submission" date="2006-06" db="EMBL/GenBank/DDBJ databases">
        <title>Complete sequence of Trichodesmium erythraeum IMS101.</title>
        <authorList>
            <consortium name="US DOE Joint Genome Institute"/>
            <person name="Copeland A."/>
            <person name="Lucas S."/>
            <person name="Lapidus A."/>
            <person name="Barry K."/>
            <person name="Detter J.C."/>
            <person name="Glavina del Rio T."/>
            <person name="Hammon N."/>
            <person name="Israni S."/>
            <person name="Dalin E."/>
            <person name="Tice H."/>
            <person name="Pitluck S."/>
            <person name="Kiss H."/>
            <person name="Munk A.C."/>
            <person name="Brettin T."/>
            <person name="Bruce D."/>
            <person name="Han C."/>
            <person name="Tapia R."/>
            <person name="Gilna P."/>
            <person name="Schmutz J."/>
            <person name="Larimer F."/>
            <person name="Land M."/>
            <person name="Hauser L."/>
            <person name="Kyrpides N."/>
            <person name="Kim E."/>
            <person name="Richardson P."/>
        </authorList>
    </citation>
    <scope>NUCLEOTIDE SEQUENCE [LARGE SCALE GENOMIC DNA]</scope>
    <source>
        <strain evidence="2">IMS101</strain>
    </source>
</reference>
<dbReference type="SMART" id="SM00240">
    <property type="entry name" value="FHA"/>
    <property type="match status" value="1"/>
</dbReference>
<proteinExistence type="predicted"/>
<evidence type="ECO:0000313" key="2">
    <source>
        <dbReference type="EMBL" id="ABG52276.1"/>
    </source>
</evidence>
<dbReference type="PROSITE" id="PS50006">
    <property type="entry name" value="FHA_DOMAIN"/>
    <property type="match status" value="1"/>
</dbReference>
<feature type="domain" description="FHA" evidence="1">
    <location>
        <begin position="42"/>
        <end position="101"/>
    </location>
</feature>
<name>Q10ZP8_TRIEI</name>
<dbReference type="CDD" id="cd00060">
    <property type="entry name" value="FHA"/>
    <property type="match status" value="1"/>
</dbReference>
<dbReference type="InterPro" id="IPR050923">
    <property type="entry name" value="Cell_Proc_Reg/RNA_Proc"/>
</dbReference>